<feature type="transmembrane region" description="Helical" evidence="7">
    <location>
        <begin position="244"/>
        <end position="268"/>
    </location>
</feature>
<dbReference type="AlphaFoldDB" id="A0A0N4UZ58"/>
<evidence type="ECO:0000256" key="1">
    <source>
        <dbReference type="ARBA" id="ARBA00004141"/>
    </source>
</evidence>
<feature type="transmembrane region" description="Helical" evidence="7">
    <location>
        <begin position="180"/>
        <end position="203"/>
    </location>
</feature>
<dbReference type="GO" id="GO:0008195">
    <property type="term" value="F:phosphatidate phosphatase activity"/>
    <property type="evidence" value="ECO:0007669"/>
    <property type="project" value="TreeGrafter"/>
</dbReference>
<keyword evidence="4 7" id="KW-1133">Transmembrane helix</keyword>
<evidence type="ECO:0000313" key="11">
    <source>
        <dbReference type="WBParaSite" id="EVEC_0000289501-mRNA-1"/>
    </source>
</evidence>
<reference evidence="11" key="1">
    <citation type="submission" date="2017-02" db="UniProtKB">
        <authorList>
            <consortium name="WormBaseParasite"/>
        </authorList>
    </citation>
    <scope>IDENTIFICATION</scope>
</reference>
<evidence type="ECO:0000313" key="10">
    <source>
        <dbReference type="Proteomes" id="UP000274131"/>
    </source>
</evidence>
<evidence type="ECO:0000256" key="6">
    <source>
        <dbReference type="SAM" id="MobiDB-lite"/>
    </source>
</evidence>
<dbReference type="SUPFAM" id="SSF48317">
    <property type="entry name" value="Acid phosphatase/Vanadium-dependent haloperoxidase"/>
    <property type="match status" value="1"/>
</dbReference>
<sequence>MSGNRSIKSISLGPLLFDLAACFGLALLFILVPELSIRPYQRGFFCNDESLRLPYKDDTIPPGLLVVILLIIGVGIIASTEVYRDFRLRNLDSPNYVLHGVDINRVTDRAVLSGYCMIGMCFEYVTCEATKLAVGRLRPHFIDVCKPNIGYLTCNNPYVYITNYTCTSSFSEYLKKEAHVSFYSGHTATTMHVVAYCVIYLYVRLPRRIYGVTLVPIIQTILTTAGILVGYSRISDHKHHWSDVFAGVVVGVITGSFSVSIFGFKALLNFQAIFLARLFKRQKFLLSKSQELLIVDYNDTEDFVPENRTRINTPSETAQSNAFQDSQQSRSQLPSTADAQVRFSSTGFASHHNTAYEGDRVFVPPNESNSQFVTKISTSFAPFDENYSKTHQIAIT</sequence>
<dbReference type="GO" id="GO:0007165">
    <property type="term" value="P:signal transduction"/>
    <property type="evidence" value="ECO:0007669"/>
    <property type="project" value="TreeGrafter"/>
</dbReference>
<comment type="subcellular location">
    <subcellularLocation>
        <location evidence="1">Membrane</location>
        <topology evidence="1">Multi-pass membrane protein</topology>
    </subcellularLocation>
</comment>
<evidence type="ECO:0000256" key="2">
    <source>
        <dbReference type="ARBA" id="ARBA00008816"/>
    </source>
</evidence>
<dbReference type="InterPro" id="IPR036938">
    <property type="entry name" value="PAP2/HPO_sf"/>
</dbReference>
<keyword evidence="3 7" id="KW-0812">Transmembrane</keyword>
<feature type="region of interest" description="Disordered" evidence="6">
    <location>
        <begin position="310"/>
        <end position="331"/>
    </location>
</feature>
<comment type="similarity">
    <text evidence="2">Belongs to the PA-phosphatase related phosphoesterase family.</text>
</comment>
<dbReference type="GO" id="GO:0005886">
    <property type="term" value="C:plasma membrane"/>
    <property type="evidence" value="ECO:0007669"/>
    <property type="project" value="TreeGrafter"/>
</dbReference>
<evidence type="ECO:0000256" key="7">
    <source>
        <dbReference type="SAM" id="Phobius"/>
    </source>
</evidence>
<feature type="transmembrane region" description="Helical" evidence="7">
    <location>
        <begin position="209"/>
        <end position="232"/>
    </location>
</feature>
<organism evidence="11">
    <name type="scientific">Enterobius vermicularis</name>
    <name type="common">Human pinworm</name>
    <dbReference type="NCBI Taxonomy" id="51028"/>
    <lineage>
        <taxon>Eukaryota</taxon>
        <taxon>Metazoa</taxon>
        <taxon>Ecdysozoa</taxon>
        <taxon>Nematoda</taxon>
        <taxon>Chromadorea</taxon>
        <taxon>Rhabditida</taxon>
        <taxon>Spirurina</taxon>
        <taxon>Oxyuridomorpha</taxon>
        <taxon>Oxyuroidea</taxon>
        <taxon>Oxyuridae</taxon>
        <taxon>Enterobius</taxon>
    </lineage>
</organism>
<dbReference type="CDD" id="cd03384">
    <property type="entry name" value="PAP2_wunen"/>
    <property type="match status" value="1"/>
</dbReference>
<gene>
    <name evidence="9" type="ORF">EVEC_LOCUS2603</name>
</gene>
<protein>
    <submittedName>
        <fullName evidence="11">AcidPPc domain-containing protein</fullName>
    </submittedName>
</protein>
<feature type="domain" description="Phosphatidic acid phosphatase type 2/haloperoxidase" evidence="8">
    <location>
        <begin position="113"/>
        <end position="259"/>
    </location>
</feature>
<evidence type="ECO:0000259" key="8">
    <source>
        <dbReference type="SMART" id="SM00014"/>
    </source>
</evidence>
<evidence type="ECO:0000256" key="4">
    <source>
        <dbReference type="ARBA" id="ARBA00022989"/>
    </source>
</evidence>
<reference evidence="9 10" key="2">
    <citation type="submission" date="2018-10" db="EMBL/GenBank/DDBJ databases">
        <authorList>
            <consortium name="Pathogen Informatics"/>
        </authorList>
    </citation>
    <scope>NUCLEOTIDE SEQUENCE [LARGE SCALE GENOMIC DNA]</scope>
</reference>
<dbReference type="OrthoDB" id="8907274at2759"/>
<dbReference type="STRING" id="51028.A0A0N4UZ58"/>
<evidence type="ECO:0000256" key="5">
    <source>
        <dbReference type="ARBA" id="ARBA00023136"/>
    </source>
</evidence>
<dbReference type="WBParaSite" id="EVEC_0000289501-mRNA-1">
    <property type="protein sequence ID" value="EVEC_0000289501-mRNA-1"/>
    <property type="gene ID" value="EVEC_0000289501"/>
</dbReference>
<feature type="transmembrane region" description="Helical" evidence="7">
    <location>
        <begin position="12"/>
        <end position="32"/>
    </location>
</feature>
<evidence type="ECO:0000313" key="9">
    <source>
        <dbReference type="EMBL" id="VDD87460.1"/>
    </source>
</evidence>
<feature type="transmembrane region" description="Helical" evidence="7">
    <location>
        <begin position="60"/>
        <end position="79"/>
    </location>
</feature>
<dbReference type="Gene3D" id="1.20.144.10">
    <property type="entry name" value="Phosphatidic acid phosphatase type 2/haloperoxidase"/>
    <property type="match status" value="1"/>
</dbReference>
<evidence type="ECO:0000256" key="3">
    <source>
        <dbReference type="ARBA" id="ARBA00022692"/>
    </source>
</evidence>
<keyword evidence="5 7" id="KW-0472">Membrane</keyword>
<proteinExistence type="inferred from homology"/>
<name>A0A0N4UZ58_ENTVE</name>
<dbReference type="InterPro" id="IPR043216">
    <property type="entry name" value="PAP-like"/>
</dbReference>
<dbReference type="PANTHER" id="PTHR10165">
    <property type="entry name" value="LIPID PHOSPHATE PHOSPHATASE"/>
    <property type="match status" value="1"/>
</dbReference>
<dbReference type="PANTHER" id="PTHR10165:SF103">
    <property type="entry name" value="PHOSPHOLIPID PHOSPHATASE HOMOLOG 1.2 HOMOLOG"/>
    <property type="match status" value="1"/>
</dbReference>
<dbReference type="InterPro" id="IPR000326">
    <property type="entry name" value="PAP2/HPO"/>
</dbReference>
<keyword evidence="10" id="KW-1185">Reference proteome</keyword>
<dbReference type="GO" id="GO:0006644">
    <property type="term" value="P:phospholipid metabolic process"/>
    <property type="evidence" value="ECO:0007669"/>
    <property type="project" value="InterPro"/>
</dbReference>
<dbReference type="SMART" id="SM00014">
    <property type="entry name" value="acidPPc"/>
    <property type="match status" value="1"/>
</dbReference>
<dbReference type="Proteomes" id="UP000274131">
    <property type="component" value="Unassembled WGS sequence"/>
</dbReference>
<dbReference type="EMBL" id="UXUI01007412">
    <property type="protein sequence ID" value="VDD87460.1"/>
    <property type="molecule type" value="Genomic_DNA"/>
</dbReference>
<dbReference type="Pfam" id="PF01569">
    <property type="entry name" value="PAP2"/>
    <property type="match status" value="1"/>
</dbReference>
<accession>A0A0N4UZ58</accession>
<dbReference type="GO" id="GO:0046839">
    <property type="term" value="P:phospholipid dephosphorylation"/>
    <property type="evidence" value="ECO:0007669"/>
    <property type="project" value="TreeGrafter"/>
</dbReference>